<dbReference type="Gene3D" id="2.60.120.260">
    <property type="entry name" value="Galactose-binding domain-like"/>
    <property type="match status" value="1"/>
</dbReference>
<keyword evidence="5" id="KW-0378">Hydrolase</keyword>
<evidence type="ECO:0000313" key="5">
    <source>
        <dbReference type="EMBL" id="MDG3007857.1"/>
    </source>
</evidence>
<accession>A0ABT6FJU8</accession>
<comment type="caution">
    <text evidence="5">The sequence shown here is derived from an EMBL/GenBank/DDBJ whole genome shotgun (WGS) entry which is preliminary data.</text>
</comment>
<dbReference type="PANTHER" id="PTHR43465">
    <property type="entry name" value="DUF1680 DOMAIN PROTEIN (AFU_ORTHOLOGUE AFUA_1G08910)"/>
    <property type="match status" value="1"/>
</dbReference>
<dbReference type="SUPFAM" id="SSF48208">
    <property type="entry name" value="Six-hairpin glycosidases"/>
    <property type="match status" value="1"/>
</dbReference>
<dbReference type="InterPro" id="IPR049049">
    <property type="entry name" value="Beta-AFase-like_GH127_C"/>
</dbReference>
<dbReference type="InterPro" id="IPR008928">
    <property type="entry name" value="6-hairpin_glycosidase_sf"/>
</dbReference>
<gene>
    <name evidence="5" type="ORF">PZE19_29180</name>
</gene>
<evidence type="ECO:0000259" key="3">
    <source>
        <dbReference type="Pfam" id="PF20736"/>
    </source>
</evidence>
<proteinExistence type="predicted"/>
<dbReference type="Pfam" id="PF20736">
    <property type="entry name" value="Glyco_hydro127M"/>
    <property type="match status" value="1"/>
</dbReference>
<dbReference type="RefSeq" id="WP_277864129.1">
    <property type="nucleotide sequence ID" value="NZ_JARRAG010000002.1"/>
</dbReference>
<dbReference type="PANTHER" id="PTHR43465:SF2">
    <property type="entry name" value="DUF1680 DOMAIN PROTEIN (AFU_ORTHOLOGUE AFUA_1G08910)"/>
    <property type="match status" value="1"/>
</dbReference>
<sequence length="825" mass="89842">MSVVHRLGRPLSALIAWALAATSAAAAEPPAARLAHVPLARVKIDDAFWAPKLKTWRTVTVADGFDKFEKDGALRNFDHVARGELDAPHGGPPWYDGLIYEMIRGAADLMAQEPAPDLEAKIDGYIDRIAAAAARDPDGYINTYTQMREPSHRWGQDGGDDRQQHDLYNIGCLVEAGVHYERATGKTKLLATAVRAANGMIALMGPPPRKNIIPGHALGEESFVRLYELFRDRPGLKKDLGVPVDEKGYLDLARFWIDARGHHEGRRDFAEYGQDHLPVLQQATIEGHAVRAVLLASGVAAFGVAADQPPYIQAADRLWSNMVTRRLYITGGVGAIAKDEKFGGDFVLPNDGYLETCAAVGCAFLDDNLFLATGDAPKVDELERSLYNGALAGVSLHGDAYFYENPLEAGRDRARWSWHGCPCCPPMFLKLMGALPGAIYAQDGEGVYVNLFIGSLARIDLGGEPGTRLGLVQTTNYPWEGDVRLAVDPERPATFDVRIRVPAWCRGGAMNGGLYTTPAAGPDAFRVAVNGRPVAAPPIVRGYAVIHREWRAGDAIDVHMDMPTRRVAADPRVESDRGRVALMRGPIVYCLESPDNQGRVRDLFLPEGKPIAAERRPDLLGGVTILRAGAGRLPVDGGAPVDVEAVAVPYHANANRGPAEMIVWAPTAPSGAQPATIASLATPTASHCFVGDTVDAMNDGVAPKGSSDEKRKRFTWWDRRGTDEWAQYDFGRPRAVGSASVYWWDDHRLGRHCAPPASWRMVFRKPDGSWEPVRVRGEYGTKLDAPNTVEFEPVETTALRIEAKLQPGLSAGILQWQVSPAPTER</sequence>
<dbReference type="Proteomes" id="UP001216907">
    <property type="component" value="Unassembled WGS sequence"/>
</dbReference>
<keyword evidence="6" id="KW-1185">Reference proteome</keyword>
<evidence type="ECO:0000259" key="2">
    <source>
        <dbReference type="Pfam" id="PF07944"/>
    </source>
</evidence>
<feature type="domain" description="Non-reducing end beta-L-arabinofuranosidase-like GH127 C-terminal" evidence="4">
    <location>
        <begin position="565"/>
        <end position="666"/>
    </location>
</feature>
<dbReference type="InterPro" id="IPR049174">
    <property type="entry name" value="Beta-AFase-like"/>
</dbReference>
<evidence type="ECO:0000313" key="6">
    <source>
        <dbReference type="Proteomes" id="UP001216907"/>
    </source>
</evidence>
<feature type="domain" description="Non-reducing end beta-L-arabinofuranosidase-like GH127 catalytic" evidence="2">
    <location>
        <begin position="42"/>
        <end position="433"/>
    </location>
</feature>
<dbReference type="InterPro" id="IPR012878">
    <property type="entry name" value="Beta-AFase-like_GH127_cat"/>
</dbReference>
<feature type="chain" id="PRO_5045369478" evidence="1">
    <location>
        <begin position="27"/>
        <end position="825"/>
    </location>
</feature>
<dbReference type="InterPro" id="IPR049046">
    <property type="entry name" value="Beta-AFase-like_GH127_middle"/>
</dbReference>
<protein>
    <submittedName>
        <fullName evidence="5">Glycoside hydrolase family 127 protein</fullName>
    </submittedName>
</protein>
<feature type="domain" description="Non-reducing end beta-L-arabinofuranosidase-like GH127 middle" evidence="3">
    <location>
        <begin position="446"/>
        <end position="562"/>
    </location>
</feature>
<dbReference type="Pfam" id="PF20737">
    <property type="entry name" value="Glyco_hydro127C"/>
    <property type="match status" value="1"/>
</dbReference>
<dbReference type="GO" id="GO:0016787">
    <property type="term" value="F:hydrolase activity"/>
    <property type="evidence" value="ECO:0007669"/>
    <property type="project" value="UniProtKB-KW"/>
</dbReference>
<name>A0ABT6FJU8_9BACT</name>
<feature type="signal peptide" evidence="1">
    <location>
        <begin position="1"/>
        <end position="26"/>
    </location>
</feature>
<organism evidence="5 6">
    <name type="scientific">Paludisphaera mucosa</name>
    <dbReference type="NCBI Taxonomy" id="3030827"/>
    <lineage>
        <taxon>Bacteria</taxon>
        <taxon>Pseudomonadati</taxon>
        <taxon>Planctomycetota</taxon>
        <taxon>Planctomycetia</taxon>
        <taxon>Isosphaerales</taxon>
        <taxon>Isosphaeraceae</taxon>
        <taxon>Paludisphaera</taxon>
    </lineage>
</organism>
<evidence type="ECO:0000256" key="1">
    <source>
        <dbReference type="SAM" id="SignalP"/>
    </source>
</evidence>
<dbReference type="EMBL" id="JARRAG010000002">
    <property type="protein sequence ID" value="MDG3007857.1"/>
    <property type="molecule type" value="Genomic_DNA"/>
</dbReference>
<dbReference type="Pfam" id="PF07944">
    <property type="entry name" value="Beta-AFase-like_GH127_cat"/>
    <property type="match status" value="1"/>
</dbReference>
<keyword evidence="1" id="KW-0732">Signal</keyword>
<reference evidence="5 6" key="1">
    <citation type="submission" date="2023-03" db="EMBL/GenBank/DDBJ databases">
        <title>Paludisphaera mucosa sp. nov. a novel planctomycete from northern fen.</title>
        <authorList>
            <person name="Ivanova A."/>
        </authorList>
    </citation>
    <scope>NUCLEOTIDE SEQUENCE [LARGE SCALE GENOMIC DNA]</scope>
    <source>
        <strain evidence="5 6">Pla2</strain>
    </source>
</reference>
<evidence type="ECO:0000259" key="4">
    <source>
        <dbReference type="Pfam" id="PF20737"/>
    </source>
</evidence>